<evidence type="ECO:0008006" key="3">
    <source>
        <dbReference type="Google" id="ProtNLM"/>
    </source>
</evidence>
<feature type="transmembrane region" description="Helical" evidence="1">
    <location>
        <begin position="31"/>
        <end position="50"/>
    </location>
</feature>
<accession>A0A1J5RKR2</accession>
<feature type="transmembrane region" description="Helical" evidence="1">
    <location>
        <begin position="57"/>
        <end position="74"/>
    </location>
</feature>
<keyword evidence="1" id="KW-0812">Transmembrane</keyword>
<organism evidence="2">
    <name type="scientific">mine drainage metagenome</name>
    <dbReference type="NCBI Taxonomy" id="410659"/>
    <lineage>
        <taxon>unclassified sequences</taxon>
        <taxon>metagenomes</taxon>
        <taxon>ecological metagenomes</taxon>
    </lineage>
</organism>
<keyword evidence="1" id="KW-0472">Membrane</keyword>
<sequence length="218" mass="24542">MARLGRFFLILAFIGYPILLHTYILKQEVEMWQLLCVFAPMLAGAAWVTLRMVDKIWWPLVVAVFAAGIYFIATGHHGRIGLLAVNGLSSATLNLFLLWLFGRTLTRGNEPLISQISRHINGKLDPEVADYTRHVTIAWCIFFALQVIISLLLYAYAPVAAWSFFINVMNLPLLIAMFVGEKAYRTVRFPDHPKTSILKAIEVYTKNFAAPGKADSGR</sequence>
<dbReference type="EMBL" id="MLJW01000154">
    <property type="protein sequence ID" value="OIQ96098.1"/>
    <property type="molecule type" value="Genomic_DNA"/>
</dbReference>
<feature type="transmembrane region" description="Helical" evidence="1">
    <location>
        <begin position="136"/>
        <end position="156"/>
    </location>
</feature>
<evidence type="ECO:0000313" key="2">
    <source>
        <dbReference type="EMBL" id="OIQ96098.1"/>
    </source>
</evidence>
<name>A0A1J5RKR2_9ZZZZ</name>
<comment type="caution">
    <text evidence="2">The sequence shown here is derived from an EMBL/GenBank/DDBJ whole genome shotgun (WGS) entry which is preliminary data.</text>
</comment>
<dbReference type="AlphaFoldDB" id="A0A1J5RKR2"/>
<proteinExistence type="predicted"/>
<feature type="transmembrane region" description="Helical" evidence="1">
    <location>
        <begin position="7"/>
        <end position="25"/>
    </location>
</feature>
<feature type="transmembrane region" description="Helical" evidence="1">
    <location>
        <begin position="80"/>
        <end position="101"/>
    </location>
</feature>
<keyword evidence="1" id="KW-1133">Transmembrane helix</keyword>
<reference evidence="2" key="1">
    <citation type="submission" date="2016-10" db="EMBL/GenBank/DDBJ databases">
        <title>Sequence of Gallionella enrichment culture.</title>
        <authorList>
            <person name="Poehlein A."/>
            <person name="Muehling M."/>
            <person name="Daniel R."/>
        </authorList>
    </citation>
    <scope>NUCLEOTIDE SEQUENCE</scope>
</reference>
<feature type="transmembrane region" description="Helical" evidence="1">
    <location>
        <begin position="162"/>
        <end position="180"/>
    </location>
</feature>
<gene>
    <name evidence="2" type="ORF">GALL_218520</name>
</gene>
<protein>
    <recommendedName>
        <fullName evidence="3">Transmembrane protein</fullName>
    </recommendedName>
</protein>
<evidence type="ECO:0000256" key="1">
    <source>
        <dbReference type="SAM" id="Phobius"/>
    </source>
</evidence>